<evidence type="ECO:0000313" key="3">
    <source>
        <dbReference type="Proteomes" id="UP000198923"/>
    </source>
</evidence>
<dbReference type="Proteomes" id="UP000198923">
    <property type="component" value="Unassembled WGS sequence"/>
</dbReference>
<feature type="chain" id="PRO_5011614799" evidence="1">
    <location>
        <begin position="28"/>
        <end position="209"/>
    </location>
</feature>
<reference evidence="2 3" key="1">
    <citation type="submission" date="2016-10" db="EMBL/GenBank/DDBJ databases">
        <authorList>
            <person name="de Groot N.N."/>
        </authorList>
    </citation>
    <scope>NUCLEOTIDE SEQUENCE [LARGE SCALE GENOMIC DNA]</scope>
    <source>
        <strain evidence="2 3">CPCC 201354</strain>
    </source>
</reference>
<dbReference type="EMBL" id="FNCN01000001">
    <property type="protein sequence ID" value="SDG08535.1"/>
    <property type="molecule type" value="Genomic_DNA"/>
</dbReference>
<evidence type="ECO:0000313" key="2">
    <source>
        <dbReference type="EMBL" id="SDG08535.1"/>
    </source>
</evidence>
<accession>A0A1G7RD10</accession>
<name>A0A1G7RD10_9ACTN</name>
<proteinExistence type="predicted"/>
<dbReference type="OrthoDB" id="2004788at2"/>
<evidence type="ECO:0000256" key="1">
    <source>
        <dbReference type="SAM" id="SignalP"/>
    </source>
</evidence>
<keyword evidence="1" id="KW-0732">Signal</keyword>
<gene>
    <name evidence="2" type="ORF">SAMN05421505_101353</name>
</gene>
<feature type="signal peptide" evidence="1">
    <location>
        <begin position="1"/>
        <end position="27"/>
    </location>
</feature>
<dbReference type="STRING" id="504805.SAMN05421505_101353"/>
<protein>
    <submittedName>
        <fullName evidence="2">Uncharacterized protein</fullName>
    </submittedName>
</protein>
<organism evidence="2 3">
    <name type="scientific">Sinosporangium album</name>
    <dbReference type="NCBI Taxonomy" id="504805"/>
    <lineage>
        <taxon>Bacteria</taxon>
        <taxon>Bacillati</taxon>
        <taxon>Actinomycetota</taxon>
        <taxon>Actinomycetes</taxon>
        <taxon>Streptosporangiales</taxon>
        <taxon>Streptosporangiaceae</taxon>
        <taxon>Sinosporangium</taxon>
    </lineage>
</organism>
<dbReference type="RefSeq" id="WP_093167468.1">
    <property type="nucleotide sequence ID" value="NZ_FNCN01000001.1"/>
</dbReference>
<sequence>MLRRLIAVFTLAAAALTGGAAVTPAHAAANAAGKTYRGEGDQVIRVRATKTPGIISFSHNGESNFIVSAINSRGKKDDLLVNEIGTYKGTVLYNMSYGTKGMSALEIKADGAWTAAFKPLSAARCWCAGTVKGQGDQVLKMTPSRGLRTVRATHSGESNFIVQTYTKTTSGFSDLLFNQIGSYKGKAILESGTRLVSVKADGTWTLTRR</sequence>
<keyword evidence="3" id="KW-1185">Reference proteome</keyword>
<dbReference type="AlphaFoldDB" id="A0A1G7RD10"/>